<dbReference type="AlphaFoldDB" id="A0A7I7WBS0"/>
<dbReference type="InterPro" id="IPR032371">
    <property type="entry name" value="DUF4873"/>
</dbReference>
<dbReference type="Pfam" id="PF13738">
    <property type="entry name" value="Pyr_redox_3"/>
    <property type="match status" value="1"/>
</dbReference>
<keyword evidence="5" id="KW-1185">Reference proteome</keyword>
<dbReference type="GO" id="GO:0004497">
    <property type="term" value="F:monooxygenase activity"/>
    <property type="evidence" value="ECO:0007669"/>
    <property type="project" value="UniProtKB-KW"/>
</dbReference>
<dbReference type="EMBL" id="AP022606">
    <property type="protein sequence ID" value="BBZ14417.1"/>
    <property type="molecule type" value="Genomic_DNA"/>
</dbReference>
<gene>
    <name evidence="3" type="ORF">BST20_15820</name>
    <name evidence="2" type="ORF">MBRA_46120</name>
</gene>
<organism evidence="3 4">
    <name type="scientific">Mycobacterium branderi</name>
    <dbReference type="NCBI Taxonomy" id="43348"/>
    <lineage>
        <taxon>Bacteria</taxon>
        <taxon>Bacillati</taxon>
        <taxon>Actinomycetota</taxon>
        <taxon>Actinomycetes</taxon>
        <taxon>Mycobacteriales</taxon>
        <taxon>Mycobacteriaceae</taxon>
        <taxon>Mycobacterium</taxon>
    </lineage>
</organism>
<dbReference type="SUPFAM" id="SSF51905">
    <property type="entry name" value="FAD/NAD(P)-binding domain"/>
    <property type="match status" value="1"/>
</dbReference>
<keyword evidence="3" id="KW-0503">Monooxygenase</keyword>
<reference evidence="2" key="3">
    <citation type="submission" date="2020-02" db="EMBL/GenBank/DDBJ databases">
        <authorList>
            <person name="Matsumoto Y."/>
            <person name="Motooka D."/>
            <person name="Nakamura S."/>
        </authorList>
    </citation>
    <scope>NUCLEOTIDE SEQUENCE</scope>
    <source>
        <strain evidence="2">JCM 12687</strain>
    </source>
</reference>
<accession>A0A7I7WBS0</accession>
<proteinExistence type="predicted"/>
<keyword evidence="3" id="KW-0560">Oxidoreductase</keyword>
<dbReference type="InterPro" id="IPR051209">
    <property type="entry name" value="FAD-bind_Monooxygenase_sf"/>
</dbReference>
<dbReference type="PRINTS" id="PR00411">
    <property type="entry name" value="PNDRDTASEI"/>
</dbReference>
<dbReference type="PANTHER" id="PTHR42877:SF4">
    <property type="entry name" value="FAD_NAD(P)-BINDING DOMAIN-CONTAINING PROTEIN-RELATED"/>
    <property type="match status" value="1"/>
</dbReference>
<protein>
    <submittedName>
        <fullName evidence="3">4-hydroxyacetophenone monooxygenase</fullName>
    </submittedName>
</protein>
<dbReference type="OrthoDB" id="5168853at2"/>
<evidence type="ECO:0000259" key="1">
    <source>
        <dbReference type="Pfam" id="PF16170"/>
    </source>
</evidence>
<dbReference type="Proteomes" id="UP000192441">
    <property type="component" value="Unassembled WGS sequence"/>
</dbReference>
<reference evidence="3 4" key="1">
    <citation type="submission" date="2016-12" db="EMBL/GenBank/DDBJ databases">
        <title>The new phylogeny of genus Mycobacterium.</title>
        <authorList>
            <person name="Tortoli E."/>
            <person name="Trovato A."/>
            <person name="Cirillo D.M."/>
        </authorList>
    </citation>
    <scope>NUCLEOTIDE SEQUENCE [LARGE SCALE GENOMIC DNA]</scope>
    <source>
        <strain evidence="3 4">DSM 44624</strain>
    </source>
</reference>
<dbReference type="Pfam" id="PF16170">
    <property type="entry name" value="DUF4873"/>
    <property type="match status" value="1"/>
</dbReference>
<feature type="domain" description="DUF4873" evidence="1">
    <location>
        <begin position="493"/>
        <end position="583"/>
    </location>
</feature>
<dbReference type="Proteomes" id="UP000467379">
    <property type="component" value="Chromosome"/>
</dbReference>
<reference evidence="2 5" key="2">
    <citation type="journal article" date="2019" name="Emerg. Microbes Infect.">
        <title>Comprehensive subspecies identification of 175 nontuberculous mycobacteria species based on 7547 genomic profiles.</title>
        <authorList>
            <person name="Matsumoto Y."/>
            <person name="Kinjo T."/>
            <person name="Motooka D."/>
            <person name="Nabeya D."/>
            <person name="Jung N."/>
            <person name="Uechi K."/>
            <person name="Horii T."/>
            <person name="Iida T."/>
            <person name="Fujita J."/>
            <person name="Nakamura S."/>
        </authorList>
    </citation>
    <scope>NUCLEOTIDE SEQUENCE [LARGE SCALE GENOMIC DNA]</scope>
    <source>
        <strain evidence="2 5">JCM 12687</strain>
    </source>
</reference>
<evidence type="ECO:0000313" key="3">
    <source>
        <dbReference type="EMBL" id="ORA36038.1"/>
    </source>
</evidence>
<sequence>MTPEFDVIIVGAGFAGLGAAIKLREAGINNITVLEKAADVGGTWRENTYPGAACDVMSLMYSYSFAPNPNWTRGYACQPEILAYLRAVTDRYGLRRLIRFGVEVTSSVFDDDSDIWTVTARSAKKYTARVIIDATGPLHIPKIPKIAGAESFSGTQFHSSQWDHGVDIIGKSVAVIGTGASAAQIIPSIAEHASTLSVFQRTPHWVLPRPDRPITAAERAAYRRIPGLRKAVRAGIYFSHEALTGAFLNPRYMPAVRALAKAHLRRQVRDPQLRAVLTPDYEIGCKRMIIANDYYPALQRRNVSLVTDAIVEITPSGIRTANGALHQADIIVYATGFAVTNKAEHLTLVGRDGRTIQQVWAEGPEAYLGMAVYGFPNYFMIMGPNTGVGNQSVVFMIEAQVRYIVACIRALADRESTRVEVKSHVQAQFNRELQRRSDGTVWTAGGCDSWYLDGEGVNRAIWPATTMSYWRRTRRPDLADFDYSRIGEDEADADYSGPAVLVGDEGDELAVQVRLMAQYEPLANAVCWSGRVMPSAELRALHRRTNQPIRLQINGSQPVDALLLDADPWGGSHICGKGECPYPYPLEAELALLERS</sequence>
<evidence type="ECO:0000313" key="2">
    <source>
        <dbReference type="EMBL" id="BBZ14417.1"/>
    </source>
</evidence>
<dbReference type="RefSeq" id="WP_083132358.1">
    <property type="nucleotide sequence ID" value="NZ_AP022606.1"/>
</dbReference>
<dbReference type="PANTHER" id="PTHR42877">
    <property type="entry name" value="L-ORNITHINE N(5)-MONOOXYGENASE-RELATED"/>
    <property type="match status" value="1"/>
</dbReference>
<name>A0A7I7WBS0_9MYCO</name>
<evidence type="ECO:0000313" key="5">
    <source>
        <dbReference type="Proteomes" id="UP000467379"/>
    </source>
</evidence>
<dbReference type="Gene3D" id="3.50.50.60">
    <property type="entry name" value="FAD/NAD(P)-binding domain"/>
    <property type="match status" value="2"/>
</dbReference>
<dbReference type="EMBL" id="MVHM01000010">
    <property type="protein sequence ID" value="ORA36038.1"/>
    <property type="molecule type" value="Genomic_DNA"/>
</dbReference>
<evidence type="ECO:0000313" key="4">
    <source>
        <dbReference type="Proteomes" id="UP000192441"/>
    </source>
</evidence>
<dbReference type="InterPro" id="IPR036188">
    <property type="entry name" value="FAD/NAD-bd_sf"/>
</dbReference>